<dbReference type="Pfam" id="PF13417">
    <property type="entry name" value="GST_N_3"/>
    <property type="match status" value="1"/>
</dbReference>
<dbReference type="PANTHER" id="PTHR43968:SF6">
    <property type="entry name" value="GLUTATHIONE S-TRANSFERASE OMEGA"/>
    <property type="match status" value="1"/>
</dbReference>
<sequence>MIKLYGAPLSPYFNKVKIALLEKGVNFEEVLTRPSQEPDLLAKSPMGKIPFVEIGNFHLAESTAILEWLEDAYPTASLLPATPNSRAQSRELMHLFDLYVGQGCVAFQRHEVFGAPLDDATRAEARALIIRGLTAVSNRADFGPYLVGESFSYADLSAASVLPMLEYAGKALGEDLLQYLPGMHDYMKQLGERQTVSKTWAGYSKTRAFLLEQAAGPR</sequence>
<dbReference type="EMBL" id="SNZP01000011">
    <property type="protein sequence ID" value="TDR76540.1"/>
    <property type="molecule type" value="Genomic_DNA"/>
</dbReference>
<gene>
    <name evidence="3" type="ORF">DFP86_111123</name>
</gene>
<reference evidence="3 4" key="1">
    <citation type="submission" date="2019-03" db="EMBL/GenBank/DDBJ databases">
        <title>Genomic Encyclopedia of Type Strains, Phase III (KMG-III): the genomes of soil and plant-associated and newly described type strains.</title>
        <authorList>
            <person name="Whitman W."/>
        </authorList>
    </citation>
    <scope>NUCLEOTIDE SEQUENCE [LARGE SCALE GENOMIC DNA]</scope>
    <source>
        <strain evidence="3 4">CECT 8976</strain>
    </source>
</reference>
<dbReference type="GO" id="GO:0005737">
    <property type="term" value="C:cytoplasm"/>
    <property type="evidence" value="ECO:0007669"/>
    <property type="project" value="TreeGrafter"/>
</dbReference>
<dbReference type="InterPro" id="IPR004045">
    <property type="entry name" value="Glutathione_S-Trfase_N"/>
</dbReference>
<dbReference type="SFLD" id="SFLDS00019">
    <property type="entry name" value="Glutathione_Transferase_(cytos"/>
    <property type="match status" value="1"/>
</dbReference>
<dbReference type="OrthoDB" id="5242791at2"/>
<accession>A0A4R7B3D6</accession>
<dbReference type="PROSITE" id="PS50404">
    <property type="entry name" value="GST_NTER"/>
    <property type="match status" value="1"/>
</dbReference>
<dbReference type="InterPro" id="IPR036282">
    <property type="entry name" value="Glutathione-S-Trfase_C_sf"/>
</dbReference>
<dbReference type="Proteomes" id="UP000295611">
    <property type="component" value="Unassembled WGS sequence"/>
</dbReference>
<dbReference type="SUPFAM" id="SSF47616">
    <property type="entry name" value="GST C-terminal domain-like"/>
    <property type="match status" value="1"/>
</dbReference>
<dbReference type="SFLD" id="SFLDG00358">
    <property type="entry name" value="Main_(cytGST)"/>
    <property type="match status" value="1"/>
</dbReference>
<dbReference type="Gene3D" id="1.20.1050.10">
    <property type="match status" value="1"/>
</dbReference>
<dbReference type="InterPro" id="IPR050983">
    <property type="entry name" value="GST_Omega/HSP26"/>
</dbReference>
<protein>
    <submittedName>
        <fullName evidence="3">Glutathione S-transferase</fullName>
    </submittedName>
</protein>
<keyword evidence="4" id="KW-1185">Reference proteome</keyword>
<evidence type="ECO:0000313" key="4">
    <source>
        <dbReference type="Proteomes" id="UP000295611"/>
    </source>
</evidence>
<evidence type="ECO:0000259" key="2">
    <source>
        <dbReference type="PROSITE" id="PS50405"/>
    </source>
</evidence>
<proteinExistence type="predicted"/>
<evidence type="ECO:0000259" key="1">
    <source>
        <dbReference type="PROSITE" id="PS50404"/>
    </source>
</evidence>
<feature type="domain" description="GST C-terminal" evidence="2">
    <location>
        <begin position="82"/>
        <end position="218"/>
    </location>
</feature>
<dbReference type="RefSeq" id="WP_133682282.1">
    <property type="nucleotide sequence ID" value="NZ_SNZP01000011.1"/>
</dbReference>
<dbReference type="AlphaFoldDB" id="A0A4R7B3D6"/>
<dbReference type="SUPFAM" id="SSF52833">
    <property type="entry name" value="Thioredoxin-like"/>
    <property type="match status" value="1"/>
</dbReference>
<dbReference type="PROSITE" id="PS50405">
    <property type="entry name" value="GST_CTER"/>
    <property type="match status" value="1"/>
</dbReference>
<comment type="caution">
    <text evidence="3">The sequence shown here is derived from an EMBL/GenBank/DDBJ whole genome shotgun (WGS) entry which is preliminary data.</text>
</comment>
<dbReference type="Gene3D" id="3.40.30.10">
    <property type="entry name" value="Glutaredoxin"/>
    <property type="match status" value="1"/>
</dbReference>
<dbReference type="Pfam" id="PF13410">
    <property type="entry name" value="GST_C_2"/>
    <property type="match status" value="1"/>
</dbReference>
<keyword evidence="3" id="KW-0808">Transferase</keyword>
<dbReference type="InterPro" id="IPR040079">
    <property type="entry name" value="Glutathione_S-Trfase"/>
</dbReference>
<name>A0A4R7B3D6_9NEIS</name>
<dbReference type="InterPro" id="IPR010987">
    <property type="entry name" value="Glutathione-S-Trfase_C-like"/>
</dbReference>
<dbReference type="InterPro" id="IPR036249">
    <property type="entry name" value="Thioredoxin-like_sf"/>
</dbReference>
<evidence type="ECO:0000313" key="3">
    <source>
        <dbReference type="EMBL" id="TDR76540.1"/>
    </source>
</evidence>
<dbReference type="PANTHER" id="PTHR43968">
    <property type="match status" value="1"/>
</dbReference>
<organism evidence="3 4">
    <name type="scientific">Paludibacterium purpuratum</name>
    <dbReference type="NCBI Taxonomy" id="1144873"/>
    <lineage>
        <taxon>Bacteria</taxon>
        <taxon>Pseudomonadati</taxon>
        <taxon>Pseudomonadota</taxon>
        <taxon>Betaproteobacteria</taxon>
        <taxon>Neisseriales</taxon>
        <taxon>Chromobacteriaceae</taxon>
        <taxon>Paludibacterium</taxon>
    </lineage>
</organism>
<dbReference type="GO" id="GO:0016740">
    <property type="term" value="F:transferase activity"/>
    <property type="evidence" value="ECO:0007669"/>
    <property type="project" value="UniProtKB-KW"/>
</dbReference>
<feature type="domain" description="GST N-terminal" evidence="1">
    <location>
        <begin position="1"/>
        <end position="77"/>
    </location>
</feature>
<dbReference type="CDD" id="cd00570">
    <property type="entry name" value="GST_N_family"/>
    <property type="match status" value="1"/>
</dbReference>